<gene>
    <name evidence="4" type="ORF">DS745_19050</name>
</gene>
<feature type="domain" description="BIG2" evidence="3">
    <location>
        <begin position="1002"/>
        <end position="1081"/>
    </location>
</feature>
<dbReference type="EMBL" id="QOUX01000046">
    <property type="protein sequence ID" value="RXI98424.1"/>
    <property type="molecule type" value="Genomic_DNA"/>
</dbReference>
<feature type="signal peptide" evidence="2">
    <location>
        <begin position="1"/>
        <end position="25"/>
    </location>
</feature>
<protein>
    <submittedName>
        <fullName evidence="4">DUF5057 domain-containing protein</fullName>
    </submittedName>
</protein>
<keyword evidence="5" id="KW-1185">Reference proteome</keyword>
<evidence type="ECO:0000259" key="3">
    <source>
        <dbReference type="SMART" id="SM00635"/>
    </source>
</evidence>
<dbReference type="SMART" id="SM00635">
    <property type="entry name" value="BID_2"/>
    <property type="match status" value="4"/>
</dbReference>
<feature type="domain" description="BIG2" evidence="3">
    <location>
        <begin position="1172"/>
        <end position="1260"/>
    </location>
</feature>
<feature type="domain" description="BIG2" evidence="3">
    <location>
        <begin position="1083"/>
        <end position="1163"/>
    </location>
</feature>
<reference evidence="4 5" key="1">
    <citation type="journal article" date="2019" name="Int. J. Syst. Evol. Microbiol.">
        <title>Anaerobacillus alkaliphilus sp. nov., a novel alkaliphilic and moderately halophilic bacterium.</title>
        <authorList>
            <person name="Borsodi A.K."/>
            <person name="Aszalos J.M."/>
            <person name="Bihari P."/>
            <person name="Nagy I."/>
            <person name="Schumann P."/>
            <person name="Sproer C."/>
            <person name="Kovacs A.L."/>
            <person name="Boka K."/>
            <person name="Dobosy P."/>
            <person name="Ovari M."/>
            <person name="Szili-Kovacs T."/>
            <person name="Toth E."/>
        </authorList>
    </citation>
    <scope>NUCLEOTIDE SEQUENCE [LARGE SCALE GENOMIC DNA]</scope>
    <source>
        <strain evidence="4 5">B16-10</strain>
    </source>
</reference>
<feature type="region of interest" description="Disordered" evidence="1">
    <location>
        <begin position="1269"/>
        <end position="1289"/>
    </location>
</feature>
<dbReference type="Gene3D" id="2.60.40.1080">
    <property type="match status" value="4"/>
</dbReference>
<organism evidence="4 5">
    <name type="scientific">Anaerobacillus alkaliphilus</name>
    <dbReference type="NCBI Taxonomy" id="1548597"/>
    <lineage>
        <taxon>Bacteria</taxon>
        <taxon>Bacillati</taxon>
        <taxon>Bacillota</taxon>
        <taxon>Bacilli</taxon>
        <taxon>Bacillales</taxon>
        <taxon>Bacillaceae</taxon>
        <taxon>Anaerobacillus</taxon>
    </lineage>
</organism>
<dbReference type="Pfam" id="PF16480">
    <property type="entry name" value="DUF5057"/>
    <property type="match status" value="1"/>
</dbReference>
<sequence>MGMMRKKLFKCLLATILVLSSFPFASLLDSSVEASTSMKKRVLEIVDSGESQLKSVLGTSGYEIDTIRMKRFVALREELDGKYDFIYIGSGNYSTAQVPTEQTFNTTNLMNDITNLKADEIINDYINKNQLVILHNDTITKNNDKLKNKFIKYTTEQRNNVKFINNVNEISSIVTNFYQQNDLRPRVQIIEAPKEYPDSKSYQANEVISFRFNVNRKTTNELTANLYIDANFNHTFASNELVQAVVVSGSEGVIQYKLPKGYSGLRYWKLEIVDRNTRLKDYVTGVFQFKGEKVNIKVLQVTSGENDNSRLTRSQNMNQSYLSTNDYHIHIDTVSMQNFTDSAHRFSHTKLNGNYNMIIFGFNDSYDRNTTLTGNAAKSVQAFINTGQSVMFTHDTIDGTRDNSIKVWKDHFQPITGQIAPKTNLGRGASASTTNTKKVNSGLLTQFPYNLADNIKIATTHNQYYTLNLEDPSVIPWYNITGSSRDVDDSWNHYYTYSKGTVTFSGTGHTNNSFPDEEQKLFVNTMFRAFLGANTAPGMNIISPGEGRHHLSSQNLELVYEAFDLDLTDRQLKTRVYINNSKEPIYTNNQVANGAIVRYTIGHEHLTVGTTTIRIEVEDSSGAIAIRERIINVQEAELNISKTVNKTRALIDESVTVTYSISLNNTSGLISDGKAQQGKVFPYAVAKEHLTDLEIPVADGNSQGNYGWVESNDGSGASRLAAMILAEERLDVVINQPITTEPGNMNMTETVKRWLNGQTKIVYLPIVEDYPNGRKDIPVKDIGIFEMFEKSNGRVYLRFKDYTTEMDHITLSNIKIQDFLPKGINLVTNKTNITKQDTSLGTNVTITLADMTLKQLLNQPVVVEYTIKSNQPGVYVMDQSMLHYQLGNSTQSSIPFNAIALEVVQPITGVQIRSTTNEIFVGHSPVRLLFDIIPDSATNKAEAVNSAIWTSSNPSVISIDQNGSITAHQEGNATIIISVQDVDGVNGGVPFTHSLNVAAILPLENIQVQGSSDLFVGDQQTYTIKTSPDGVNVGTVEWSIIQGNDIIELNNDGRLVAKKPGNAVIGARIVYRGKEFTATRTINVKQFSIDPKETEIAIGEFINLQAKLYKSSTVSDNITNVSWTSSDFSVASVNGNGRVEGKKEGTATITAKLVVNGLERTATAVVTVKKIPLTGIDADDKIFIEKGKTKDIQLTFTPSNATNKKVSFTSNRSGFANVDNHGRVRGIEVRYKTVNGELVIVPAATITITSEDDDKIKTTIDIIVIEPGSGNNGNNPGGNNGVRIGSDRW</sequence>
<name>A0A4V1LG39_9BACI</name>
<feature type="chain" id="PRO_5039123186" evidence="2">
    <location>
        <begin position="26"/>
        <end position="1289"/>
    </location>
</feature>
<comment type="caution">
    <text evidence="4">The sequence shown here is derived from an EMBL/GenBank/DDBJ whole genome shotgun (WGS) entry which is preliminary data.</text>
</comment>
<evidence type="ECO:0000256" key="2">
    <source>
        <dbReference type="SAM" id="SignalP"/>
    </source>
</evidence>
<keyword evidence="2" id="KW-0732">Signal</keyword>
<evidence type="ECO:0000256" key="1">
    <source>
        <dbReference type="SAM" id="MobiDB-lite"/>
    </source>
</evidence>
<dbReference type="InterPro" id="IPR003343">
    <property type="entry name" value="Big_2"/>
</dbReference>
<evidence type="ECO:0000313" key="5">
    <source>
        <dbReference type="Proteomes" id="UP000290649"/>
    </source>
</evidence>
<dbReference type="InterPro" id="IPR008964">
    <property type="entry name" value="Invasin/intimin_cell_adhesion"/>
</dbReference>
<dbReference type="SUPFAM" id="SSF49373">
    <property type="entry name" value="Invasin/intimin cell-adhesion fragments"/>
    <property type="match status" value="3"/>
</dbReference>
<dbReference type="Pfam" id="PF02368">
    <property type="entry name" value="Big_2"/>
    <property type="match status" value="3"/>
</dbReference>
<accession>A0A4V1LG39</accession>
<proteinExistence type="predicted"/>
<feature type="domain" description="BIG2" evidence="3">
    <location>
        <begin position="906"/>
        <end position="989"/>
    </location>
</feature>
<dbReference type="InterPro" id="IPR032480">
    <property type="entry name" value="DUF5057"/>
</dbReference>
<evidence type="ECO:0000313" key="4">
    <source>
        <dbReference type="EMBL" id="RXI98424.1"/>
    </source>
</evidence>
<dbReference type="Proteomes" id="UP000290649">
    <property type="component" value="Unassembled WGS sequence"/>
</dbReference>